<keyword evidence="1" id="KW-1133">Transmembrane helix</keyword>
<protein>
    <submittedName>
        <fullName evidence="2 3">Uncharacterized protein</fullName>
    </submittedName>
</protein>
<organism evidence="2">
    <name type="scientific">Physcomitrium patens</name>
    <name type="common">Spreading-leaved earth moss</name>
    <name type="synonym">Physcomitrella patens</name>
    <dbReference type="NCBI Taxonomy" id="3218"/>
    <lineage>
        <taxon>Eukaryota</taxon>
        <taxon>Viridiplantae</taxon>
        <taxon>Streptophyta</taxon>
        <taxon>Embryophyta</taxon>
        <taxon>Bryophyta</taxon>
        <taxon>Bryophytina</taxon>
        <taxon>Bryopsida</taxon>
        <taxon>Funariidae</taxon>
        <taxon>Funariales</taxon>
        <taxon>Funariaceae</taxon>
        <taxon>Physcomitrium</taxon>
    </lineage>
</organism>
<dbReference type="InParanoid" id="A0A2K1IXB8"/>
<proteinExistence type="predicted"/>
<keyword evidence="1" id="KW-0812">Transmembrane</keyword>
<dbReference type="Gramene" id="Pp3c19_5551V3.1">
    <property type="protein sequence ID" value="Pp3c19_5551V3.1"/>
    <property type="gene ID" value="Pp3c19_5551"/>
</dbReference>
<evidence type="ECO:0000256" key="1">
    <source>
        <dbReference type="SAM" id="Phobius"/>
    </source>
</evidence>
<gene>
    <name evidence="2" type="ORF">PHYPA_023730</name>
</gene>
<dbReference type="Proteomes" id="UP000006727">
    <property type="component" value="Chromosome 19"/>
</dbReference>
<keyword evidence="1" id="KW-0472">Membrane</keyword>
<sequence length="198" mass="23679">MRRRGIWRQEYCGWKVGREEWGKEVVVKEEEEGNGAGGGVTAVLVLGKGPRLQLQKHVVQQQHRTGLPHEFRHHHVPQPHWYYYCYYNDDDDDDGYYSTARARHNSSPSHSSFKLRLKNFEFDEQKEILIGSLFPFCFYYYYYYYVWLIVSRQLSLLTMSEQTYPFLQSHRLRLLSTAKLVFPSLLNFPYKTYCIDLQ</sequence>
<evidence type="ECO:0000313" key="2">
    <source>
        <dbReference type="EMBL" id="PNR33914.1"/>
    </source>
</evidence>
<name>A0A2K1IXB8_PHYPA</name>
<accession>A0A2K1IXB8</accession>
<evidence type="ECO:0000313" key="3">
    <source>
        <dbReference type="EnsemblPlants" id="Pp3c19_5551V3.1"/>
    </source>
</evidence>
<reference evidence="3" key="3">
    <citation type="submission" date="2020-12" db="UniProtKB">
        <authorList>
            <consortium name="EnsemblPlants"/>
        </authorList>
    </citation>
    <scope>IDENTIFICATION</scope>
</reference>
<dbReference type="EnsemblPlants" id="Pp3c19_5551V3.1">
    <property type="protein sequence ID" value="Pp3c19_5551V3.1"/>
    <property type="gene ID" value="Pp3c19_5551"/>
</dbReference>
<keyword evidence="4" id="KW-1185">Reference proteome</keyword>
<dbReference type="EMBL" id="ABEU02000019">
    <property type="protein sequence ID" value="PNR33914.1"/>
    <property type="molecule type" value="Genomic_DNA"/>
</dbReference>
<reference evidence="2 4" key="2">
    <citation type="journal article" date="2018" name="Plant J.">
        <title>The Physcomitrella patens chromosome-scale assembly reveals moss genome structure and evolution.</title>
        <authorList>
            <person name="Lang D."/>
            <person name="Ullrich K.K."/>
            <person name="Murat F."/>
            <person name="Fuchs J."/>
            <person name="Jenkins J."/>
            <person name="Haas F.B."/>
            <person name="Piednoel M."/>
            <person name="Gundlach H."/>
            <person name="Van Bel M."/>
            <person name="Meyberg R."/>
            <person name="Vives C."/>
            <person name="Morata J."/>
            <person name="Symeonidi A."/>
            <person name="Hiss M."/>
            <person name="Muchero W."/>
            <person name="Kamisugi Y."/>
            <person name="Saleh O."/>
            <person name="Blanc G."/>
            <person name="Decker E.L."/>
            <person name="van Gessel N."/>
            <person name="Grimwood J."/>
            <person name="Hayes R.D."/>
            <person name="Graham S.W."/>
            <person name="Gunter L.E."/>
            <person name="McDaniel S.F."/>
            <person name="Hoernstein S.N.W."/>
            <person name="Larsson A."/>
            <person name="Li F.W."/>
            <person name="Perroud P.F."/>
            <person name="Phillips J."/>
            <person name="Ranjan P."/>
            <person name="Rokshar D.S."/>
            <person name="Rothfels C.J."/>
            <person name="Schneider L."/>
            <person name="Shu S."/>
            <person name="Stevenson D.W."/>
            <person name="Thummler F."/>
            <person name="Tillich M."/>
            <person name="Villarreal Aguilar J.C."/>
            <person name="Widiez T."/>
            <person name="Wong G.K."/>
            <person name="Wymore A."/>
            <person name="Zhang Y."/>
            <person name="Zimmer A.D."/>
            <person name="Quatrano R.S."/>
            <person name="Mayer K.F.X."/>
            <person name="Goodstein D."/>
            <person name="Casacuberta J.M."/>
            <person name="Vandepoele K."/>
            <person name="Reski R."/>
            <person name="Cuming A.C."/>
            <person name="Tuskan G.A."/>
            <person name="Maumus F."/>
            <person name="Salse J."/>
            <person name="Schmutz J."/>
            <person name="Rensing S.A."/>
        </authorList>
    </citation>
    <scope>NUCLEOTIDE SEQUENCE [LARGE SCALE GENOMIC DNA]</scope>
    <source>
        <strain evidence="3 4">cv. Gransden 2004</strain>
    </source>
</reference>
<reference evidence="2 4" key="1">
    <citation type="journal article" date="2008" name="Science">
        <title>The Physcomitrella genome reveals evolutionary insights into the conquest of land by plants.</title>
        <authorList>
            <person name="Rensing S."/>
            <person name="Lang D."/>
            <person name="Zimmer A."/>
            <person name="Terry A."/>
            <person name="Salamov A."/>
            <person name="Shapiro H."/>
            <person name="Nishiyama T."/>
            <person name="Perroud P.-F."/>
            <person name="Lindquist E."/>
            <person name="Kamisugi Y."/>
            <person name="Tanahashi T."/>
            <person name="Sakakibara K."/>
            <person name="Fujita T."/>
            <person name="Oishi K."/>
            <person name="Shin-I T."/>
            <person name="Kuroki Y."/>
            <person name="Toyoda A."/>
            <person name="Suzuki Y."/>
            <person name="Hashimoto A."/>
            <person name="Yamaguchi K."/>
            <person name="Sugano A."/>
            <person name="Kohara Y."/>
            <person name="Fujiyama A."/>
            <person name="Anterola A."/>
            <person name="Aoki S."/>
            <person name="Ashton N."/>
            <person name="Barbazuk W.B."/>
            <person name="Barker E."/>
            <person name="Bennetzen J."/>
            <person name="Bezanilla M."/>
            <person name="Blankenship R."/>
            <person name="Cho S.H."/>
            <person name="Dutcher S."/>
            <person name="Estelle M."/>
            <person name="Fawcett J.A."/>
            <person name="Gundlach H."/>
            <person name="Hanada K."/>
            <person name="Heyl A."/>
            <person name="Hicks K.A."/>
            <person name="Hugh J."/>
            <person name="Lohr M."/>
            <person name="Mayer K."/>
            <person name="Melkozernov A."/>
            <person name="Murata T."/>
            <person name="Nelson D."/>
            <person name="Pils B."/>
            <person name="Prigge M."/>
            <person name="Reiss B."/>
            <person name="Renner T."/>
            <person name="Rombauts S."/>
            <person name="Rushton P."/>
            <person name="Sanderfoot A."/>
            <person name="Schween G."/>
            <person name="Shiu S.-H."/>
            <person name="Stueber K."/>
            <person name="Theodoulou F.L."/>
            <person name="Tu H."/>
            <person name="Van de Peer Y."/>
            <person name="Verrier P.J."/>
            <person name="Waters E."/>
            <person name="Wood A."/>
            <person name="Yang L."/>
            <person name="Cove D."/>
            <person name="Cuming A."/>
            <person name="Hasebe M."/>
            <person name="Lucas S."/>
            <person name="Mishler D.B."/>
            <person name="Reski R."/>
            <person name="Grigoriev I."/>
            <person name="Quatrano R.S."/>
            <person name="Boore J.L."/>
        </authorList>
    </citation>
    <scope>NUCLEOTIDE SEQUENCE [LARGE SCALE GENOMIC DNA]</scope>
    <source>
        <strain evidence="3 4">cv. Gransden 2004</strain>
    </source>
</reference>
<evidence type="ECO:0000313" key="4">
    <source>
        <dbReference type="Proteomes" id="UP000006727"/>
    </source>
</evidence>
<feature type="transmembrane region" description="Helical" evidence="1">
    <location>
        <begin position="128"/>
        <end position="150"/>
    </location>
</feature>
<dbReference type="AlphaFoldDB" id="A0A2K1IXB8"/>